<dbReference type="AlphaFoldDB" id="A0A4U6T2F5"/>
<accession>A0A4U6T2F5</accession>
<dbReference type="PANTHER" id="PTHR35828">
    <property type="entry name" value="OS08G0203800 PROTEIN-RELATED"/>
    <property type="match status" value="1"/>
</dbReference>
<reference evidence="1" key="1">
    <citation type="submission" date="2019-03" db="EMBL/GenBank/DDBJ databases">
        <title>WGS assembly of Setaria viridis.</title>
        <authorList>
            <person name="Huang P."/>
            <person name="Jenkins J."/>
            <person name="Grimwood J."/>
            <person name="Barry K."/>
            <person name="Healey A."/>
            <person name="Mamidi S."/>
            <person name="Sreedasyam A."/>
            <person name="Shu S."/>
            <person name="Feldman M."/>
            <person name="Wu J."/>
            <person name="Yu Y."/>
            <person name="Chen C."/>
            <person name="Johnson J."/>
            <person name="Rokhsar D."/>
            <person name="Baxter I."/>
            <person name="Schmutz J."/>
            <person name="Brutnell T."/>
            <person name="Kellogg E."/>
        </authorList>
    </citation>
    <scope>NUCLEOTIDE SEQUENCE [LARGE SCALE GENOMIC DNA]</scope>
</reference>
<dbReference type="PANTHER" id="PTHR35828:SF22">
    <property type="entry name" value="OS10G0103633 PROTEIN"/>
    <property type="match status" value="1"/>
</dbReference>
<evidence type="ECO:0000313" key="2">
    <source>
        <dbReference type="Proteomes" id="UP000298652"/>
    </source>
</evidence>
<evidence type="ECO:0000313" key="1">
    <source>
        <dbReference type="EMBL" id="TKV94618.1"/>
    </source>
</evidence>
<gene>
    <name evidence="1" type="ORF">SEVIR_9G307100v2</name>
</gene>
<keyword evidence="2" id="KW-1185">Reference proteome</keyword>
<organism evidence="1 2">
    <name type="scientific">Setaria viridis</name>
    <name type="common">Green bristlegrass</name>
    <name type="synonym">Setaria italica subsp. viridis</name>
    <dbReference type="NCBI Taxonomy" id="4556"/>
    <lineage>
        <taxon>Eukaryota</taxon>
        <taxon>Viridiplantae</taxon>
        <taxon>Streptophyta</taxon>
        <taxon>Embryophyta</taxon>
        <taxon>Tracheophyta</taxon>
        <taxon>Spermatophyta</taxon>
        <taxon>Magnoliopsida</taxon>
        <taxon>Liliopsida</taxon>
        <taxon>Poales</taxon>
        <taxon>Poaceae</taxon>
        <taxon>PACMAD clade</taxon>
        <taxon>Panicoideae</taxon>
        <taxon>Panicodae</taxon>
        <taxon>Paniceae</taxon>
        <taxon>Cenchrinae</taxon>
        <taxon>Setaria</taxon>
    </lineage>
</organism>
<protein>
    <submittedName>
        <fullName evidence="1">Uncharacterized protein</fullName>
    </submittedName>
</protein>
<name>A0A4U6T2F5_SETVI</name>
<dbReference type="Gramene" id="TKV94618">
    <property type="protein sequence ID" value="TKV94618"/>
    <property type="gene ID" value="SEVIR_9G307100v2"/>
</dbReference>
<dbReference type="Proteomes" id="UP000298652">
    <property type="component" value="Chromosome 9"/>
</dbReference>
<sequence length="243" mass="25963">MPPHKRRRACTPRGTSSPTAAVTLPAELILEIAARSEADTLFRCAAACKLSSFGARSSALRLSTFSLVHPSTPAAASFAEESLAPFVSRSAADLLEQELVVLERSESDMCVYDPMTGGRTFLPLPPDVGRDDHLYTTCTYVLLTTADGIGIGCSFLLLAADLAGLHQARSCARCIHVQTVSSDAGGEWSPVTVARAPRLPRCLASTGDHYDVAVVLGGVVHWLLHDYVLTYDVSTATVGRMRM</sequence>
<dbReference type="EMBL" id="CM016560">
    <property type="protein sequence ID" value="TKV94618.1"/>
    <property type="molecule type" value="Genomic_DNA"/>
</dbReference>
<proteinExistence type="predicted"/>